<gene>
    <name evidence="2" type="ORF">E7V67_016230</name>
</gene>
<dbReference type="PANTHER" id="PTHR36930">
    <property type="entry name" value="METAL-SULFUR CLUSTER BIOSYNTHESIS PROTEINS YUAD-RELATED"/>
    <property type="match status" value="1"/>
</dbReference>
<organism evidence="2 3">
    <name type="scientific">[Empedobacter] haloabium</name>
    <dbReference type="NCBI Taxonomy" id="592317"/>
    <lineage>
        <taxon>Bacteria</taxon>
        <taxon>Pseudomonadati</taxon>
        <taxon>Pseudomonadota</taxon>
        <taxon>Betaproteobacteria</taxon>
        <taxon>Burkholderiales</taxon>
        <taxon>Oxalobacteraceae</taxon>
        <taxon>Telluria group</taxon>
        <taxon>Telluria group incertae sedis</taxon>
    </lineage>
</organism>
<reference evidence="2 3" key="1">
    <citation type="journal article" date="2019" name="Int. J. Syst. Evol. Microbiol.">
        <title>The Draft Whole-Genome Sequence of the Antibiotic Producer Empedobacter haloabium ATCC 31962 Provides Indications for Its Taxonomic Reclassification.</title>
        <authorList>
            <person name="Miess H."/>
            <person name="Arlt P."/>
            <person name="Apel A.K."/>
            <person name="Weber T."/>
            <person name="Nieselt K."/>
            <person name="Hanssen F."/>
            <person name="Czemmel S."/>
            <person name="Nahnsen S."/>
            <person name="Gross H."/>
        </authorList>
    </citation>
    <scope>NUCLEOTIDE SEQUENCE [LARGE SCALE GENOMIC DNA]</scope>
    <source>
        <strain evidence="2 3">ATCC 31962</strain>
    </source>
</reference>
<dbReference type="PROSITE" id="PS51340">
    <property type="entry name" value="MOSC"/>
    <property type="match status" value="1"/>
</dbReference>
<proteinExistence type="predicted"/>
<dbReference type="Proteomes" id="UP000321323">
    <property type="component" value="Chromosome"/>
</dbReference>
<keyword evidence="3" id="KW-1185">Reference proteome</keyword>
<dbReference type="InterPro" id="IPR036217">
    <property type="entry name" value="MethylDNA_cys_MeTrfase_DNAb"/>
</dbReference>
<feature type="domain" description="MOSC" evidence="1">
    <location>
        <begin position="58"/>
        <end position="181"/>
    </location>
</feature>
<dbReference type="SUPFAM" id="SSF50800">
    <property type="entry name" value="PK beta-barrel domain-like"/>
    <property type="match status" value="1"/>
</dbReference>
<sequence>MRRCFHDFDKPFRGEASMARHDPGAGAPNADTADFLAGPTIGNVLALTLHSSASTASGQVLAVPAVQTLARYGLEGDRHADPCSPRQVLLAGAPAYARHGLARHTLRENVLLDVDTTDLPSGALLRLGDMAVVGLTFHCEACRYLDSRHPGIAGVIGRDRGVLARVVRGGVVRVGDPVVRLAARALAWSDDWRERVVQVLAQVPLGMVVEYRQLARLAGVQAVYCRALPALARRLGMAERAVAQGASAGLLRWMGDTLFDSAADAPCAGTAS</sequence>
<protein>
    <recommendedName>
        <fullName evidence="1">MOSC domain-containing protein</fullName>
    </recommendedName>
</protein>
<dbReference type="Pfam" id="PF03473">
    <property type="entry name" value="MOSC"/>
    <property type="match status" value="1"/>
</dbReference>
<dbReference type="EMBL" id="CP136508">
    <property type="protein sequence ID" value="WUR11259.1"/>
    <property type="molecule type" value="Genomic_DNA"/>
</dbReference>
<dbReference type="Gene3D" id="2.40.33.20">
    <property type="entry name" value="PK beta-barrel domain-like"/>
    <property type="match status" value="1"/>
</dbReference>
<dbReference type="InterPro" id="IPR011037">
    <property type="entry name" value="Pyrv_Knase-like_insert_dom_sf"/>
</dbReference>
<dbReference type="SUPFAM" id="SSF46767">
    <property type="entry name" value="Methylated DNA-protein cysteine methyltransferase, C-terminal domain"/>
    <property type="match status" value="1"/>
</dbReference>
<dbReference type="PANTHER" id="PTHR36930:SF1">
    <property type="entry name" value="MOSC DOMAIN-CONTAINING PROTEIN"/>
    <property type="match status" value="1"/>
</dbReference>
<name>A0ABZ1UEQ2_9BURK</name>
<dbReference type="InterPro" id="IPR052716">
    <property type="entry name" value="MOSC_domain"/>
</dbReference>
<evidence type="ECO:0000259" key="1">
    <source>
        <dbReference type="PROSITE" id="PS51340"/>
    </source>
</evidence>
<evidence type="ECO:0000313" key="2">
    <source>
        <dbReference type="EMBL" id="WUR11259.1"/>
    </source>
</evidence>
<accession>A0ABZ1UEQ2</accession>
<dbReference type="InterPro" id="IPR005302">
    <property type="entry name" value="MoCF_Sase_C"/>
</dbReference>
<evidence type="ECO:0000313" key="3">
    <source>
        <dbReference type="Proteomes" id="UP000321323"/>
    </source>
</evidence>